<dbReference type="Pfam" id="PF00134">
    <property type="entry name" value="Cyclin_N"/>
    <property type="match status" value="1"/>
</dbReference>
<dbReference type="InterPro" id="IPR006671">
    <property type="entry name" value="Cyclin_N"/>
</dbReference>
<proteinExistence type="inferred from homology"/>
<comment type="caution">
    <text evidence="3">The sequence shown here is derived from an EMBL/GenBank/DDBJ whole genome shotgun (WGS) entry which is preliminary data.</text>
</comment>
<dbReference type="OMA" id="CLANHRI"/>
<dbReference type="EMBL" id="CAJJDP010000106">
    <property type="protein sequence ID" value="CAD8194357.1"/>
    <property type="molecule type" value="Genomic_DNA"/>
</dbReference>
<gene>
    <name evidence="3" type="ORF">POCTA_138.1.T1060192</name>
</gene>
<dbReference type="FunFam" id="1.10.472.10:FF:000089">
    <property type="entry name" value="Cyclin, N-terminal domain containing protein"/>
    <property type="match status" value="1"/>
</dbReference>
<protein>
    <recommendedName>
        <fullName evidence="2">Cyclin-like domain-containing protein</fullName>
    </recommendedName>
</protein>
<keyword evidence="1" id="KW-0195">Cyclin</keyword>
<name>A0A8S1X0C6_PAROT</name>
<accession>A0A8S1X0C6</accession>
<evidence type="ECO:0000256" key="1">
    <source>
        <dbReference type="RuleBase" id="RU000383"/>
    </source>
</evidence>
<dbReference type="Proteomes" id="UP000683925">
    <property type="component" value="Unassembled WGS sequence"/>
</dbReference>
<feature type="domain" description="Cyclin-like" evidence="2">
    <location>
        <begin position="115"/>
        <end position="205"/>
    </location>
</feature>
<evidence type="ECO:0000313" key="3">
    <source>
        <dbReference type="EMBL" id="CAD8194357.1"/>
    </source>
</evidence>
<comment type="similarity">
    <text evidence="1">Belongs to the cyclin family.</text>
</comment>
<dbReference type="FunFam" id="1.10.472.10:FF:000283">
    <property type="entry name" value="Uncharacterized protein"/>
    <property type="match status" value="1"/>
</dbReference>
<sequence length="338" mass="39911">MITRQQQRELQINKLIIKQKQKQKQSQSSIDTTPSSELQENSLLEMLEFLQVGNKQLIEKDDQESSQDPQIKRIEDYNKSYQNDNLQNLLDDQNVSSQCLANHRIREWARGKMIDWMIEVFASNNDDYSNNDLTFFRAANLLDAYLRSSYNLNELDMYLIGVTCILIASKIEDIYQLSIKTIIQDLSHNNFSLFQIKQQEQIILETLNFDTCFPTVNDYLQYLFLQLFGQSKNQALQIIQETAVYTLKMCYHDYAIIQYQQYLLAASVLGFTILNYVELHFEQLPINFKKQLLQTQHTLLRIGQLELADYVECIQKVEELTQTFHSKYPEYLNLQRFN</sequence>
<dbReference type="AlphaFoldDB" id="A0A8S1X0C6"/>
<dbReference type="OrthoDB" id="313090at2759"/>
<dbReference type="InterPro" id="IPR013763">
    <property type="entry name" value="Cyclin-like_dom"/>
</dbReference>
<keyword evidence="4" id="KW-1185">Reference proteome</keyword>
<dbReference type="SMART" id="SM00385">
    <property type="entry name" value="CYCLIN"/>
    <property type="match status" value="1"/>
</dbReference>
<dbReference type="InterPro" id="IPR039361">
    <property type="entry name" value="Cyclin"/>
</dbReference>
<reference evidence="3" key="1">
    <citation type="submission" date="2021-01" db="EMBL/GenBank/DDBJ databases">
        <authorList>
            <consortium name="Genoscope - CEA"/>
            <person name="William W."/>
        </authorList>
    </citation>
    <scope>NUCLEOTIDE SEQUENCE</scope>
</reference>
<evidence type="ECO:0000313" key="4">
    <source>
        <dbReference type="Proteomes" id="UP000683925"/>
    </source>
</evidence>
<organism evidence="3 4">
    <name type="scientific">Paramecium octaurelia</name>
    <dbReference type="NCBI Taxonomy" id="43137"/>
    <lineage>
        <taxon>Eukaryota</taxon>
        <taxon>Sar</taxon>
        <taxon>Alveolata</taxon>
        <taxon>Ciliophora</taxon>
        <taxon>Intramacronucleata</taxon>
        <taxon>Oligohymenophorea</taxon>
        <taxon>Peniculida</taxon>
        <taxon>Parameciidae</taxon>
        <taxon>Paramecium</taxon>
    </lineage>
</organism>
<evidence type="ECO:0000259" key="2">
    <source>
        <dbReference type="SMART" id="SM00385"/>
    </source>
</evidence>
<dbReference type="PANTHER" id="PTHR10177">
    <property type="entry name" value="CYCLINS"/>
    <property type="match status" value="1"/>
</dbReference>